<protein>
    <submittedName>
        <fullName evidence="1">Uncharacterized protein</fullName>
    </submittedName>
</protein>
<sequence>MEEKILQKEEKLKARLEQLSVLEKEILQKQKFIKDKEKEKKQVLLRLSPSLWNELAAWAEDDIRSINGQIEFLLSECVKQRKNH</sequence>
<dbReference type="InterPro" id="IPR010985">
    <property type="entry name" value="Ribbon_hlx_hlx"/>
</dbReference>
<gene>
    <name evidence="1" type="ORF">SAMN05421659_103296</name>
</gene>
<dbReference type="Gene3D" id="1.10.1220.10">
    <property type="entry name" value="Met repressor-like"/>
    <property type="match status" value="1"/>
</dbReference>
<dbReference type="AlphaFoldDB" id="A0A1I0NQK6"/>
<proteinExistence type="predicted"/>
<dbReference type="SUPFAM" id="SSF47598">
    <property type="entry name" value="Ribbon-helix-helix"/>
    <property type="match status" value="1"/>
</dbReference>
<dbReference type="EMBL" id="FOJI01000003">
    <property type="protein sequence ID" value="SEW03735.1"/>
    <property type="molecule type" value="Genomic_DNA"/>
</dbReference>
<accession>A0A1I0NQK6</accession>
<dbReference type="GO" id="GO:0006355">
    <property type="term" value="P:regulation of DNA-templated transcription"/>
    <property type="evidence" value="ECO:0007669"/>
    <property type="project" value="InterPro"/>
</dbReference>
<keyword evidence="2" id="KW-1185">Reference proteome</keyword>
<name>A0A1I0NQK6_9FIRM</name>
<evidence type="ECO:0000313" key="2">
    <source>
        <dbReference type="Proteomes" id="UP000199701"/>
    </source>
</evidence>
<organism evidence="1 2">
    <name type="scientific">[Clostridium] fimetarium</name>
    <dbReference type="NCBI Taxonomy" id="99656"/>
    <lineage>
        <taxon>Bacteria</taxon>
        <taxon>Bacillati</taxon>
        <taxon>Bacillota</taxon>
        <taxon>Clostridia</taxon>
        <taxon>Lachnospirales</taxon>
        <taxon>Lachnospiraceae</taxon>
    </lineage>
</organism>
<dbReference type="Proteomes" id="UP000199701">
    <property type="component" value="Unassembled WGS sequence"/>
</dbReference>
<reference evidence="1 2" key="1">
    <citation type="submission" date="2016-10" db="EMBL/GenBank/DDBJ databases">
        <authorList>
            <person name="de Groot N.N."/>
        </authorList>
    </citation>
    <scope>NUCLEOTIDE SEQUENCE [LARGE SCALE GENOMIC DNA]</scope>
    <source>
        <strain evidence="1 2">DSM 9179</strain>
    </source>
</reference>
<dbReference type="InterPro" id="IPR013321">
    <property type="entry name" value="Arc_rbn_hlx_hlx"/>
</dbReference>
<evidence type="ECO:0000313" key="1">
    <source>
        <dbReference type="EMBL" id="SEW03735.1"/>
    </source>
</evidence>
<dbReference type="STRING" id="99656.SAMN05421659_103296"/>